<comment type="caution">
    <text evidence="1">The sequence shown here is derived from an EMBL/GenBank/DDBJ whole genome shotgun (WGS) entry which is preliminary data.</text>
</comment>
<reference evidence="1" key="1">
    <citation type="submission" date="2020-08" db="EMBL/GenBank/DDBJ databases">
        <title>Multicomponent nature underlies the extraordinary mechanical properties of spider dragline silk.</title>
        <authorList>
            <person name="Kono N."/>
            <person name="Nakamura H."/>
            <person name="Mori M."/>
            <person name="Yoshida Y."/>
            <person name="Ohtoshi R."/>
            <person name="Malay A.D."/>
            <person name="Moran D.A.P."/>
            <person name="Tomita M."/>
            <person name="Numata K."/>
            <person name="Arakawa K."/>
        </authorList>
    </citation>
    <scope>NUCLEOTIDE SEQUENCE</scope>
</reference>
<evidence type="ECO:0000313" key="2">
    <source>
        <dbReference type="Proteomes" id="UP000886998"/>
    </source>
</evidence>
<dbReference type="Proteomes" id="UP000886998">
    <property type="component" value="Unassembled WGS sequence"/>
</dbReference>
<dbReference type="OrthoDB" id="8123891at2759"/>
<dbReference type="AlphaFoldDB" id="A0A8X6X3S2"/>
<accession>A0A8X6X3S2</accession>
<evidence type="ECO:0000313" key="1">
    <source>
        <dbReference type="EMBL" id="GFY46408.1"/>
    </source>
</evidence>
<organism evidence="1 2">
    <name type="scientific">Trichonephila inaurata madagascariensis</name>
    <dbReference type="NCBI Taxonomy" id="2747483"/>
    <lineage>
        <taxon>Eukaryota</taxon>
        <taxon>Metazoa</taxon>
        <taxon>Ecdysozoa</taxon>
        <taxon>Arthropoda</taxon>
        <taxon>Chelicerata</taxon>
        <taxon>Arachnida</taxon>
        <taxon>Araneae</taxon>
        <taxon>Araneomorphae</taxon>
        <taxon>Entelegynae</taxon>
        <taxon>Araneoidea</taxon>
        <taxon>Nephilidae</taxon>
        <taxon>Trichonephila</taxon>
        <taxon>Trichonephila inaurata</taxon>
    </lineage>
</organism>
<gene>
    <name evidence="1" type="ORF">TNIN_380311</name>
</gene>
<protein>
    <submittedName>
        <fullName evidence="1">Uncharacterized protein</fullName>
    </submittedName>
</protein>
<name>A0A8X6X3S2_9ARAC</name>
<sequence>MVYSTIVTHPSRLLRTTRTAHRNEGNENVIPPLPPKTPEASRFRPPPPITIDNIVNSAAFLKKLQTITKEDFMGRVIGKGLRVYPKTPQAYHTIRSYIDKKKLEAYTYQLSEEKELKAVIRGMPSDMPPQQIVDALLELGITVNDCHVRANRKTGLTMP</sequence>
<dbReference type="EMBL" id="BMAV01005380">
    <property type="protein sequence ID" value="GFY46408.1"/>
    <property type="molecule type" value="Genomic_DNA"/>
</dbReference>
<keyword evidence="2" id="KW-1185">Reference proteome</keyword>
<proteinExistence type="predicted"/>